<dbReference type="EMBL" id="SPSF01000044">
    <property type="protein sequence ID" value="MPQ64137.1"/>
    <property type="molecule type" value="Genomic_DNA"/>
</dbReference>
<reference evidence="2 3" key="1">
    <citation type="journal article" date="2019" name="Lett. Appl. Microbiol.">
        <title>A case of 'blown pack' spoilage of vacuum-packaged pork likely associated with Clostridium estertheticum in Canada.</title>
        <authorList>
            <person name="Zhang P."/>
            <person name="Ward P."/>
            <person name="McMullen L.M."/>
            <person name="Yang X."/>
        </authorList>
    </citation>
    <scope>NUCLEOTIDE SEQUENCE [LARGE SCALE GENOMIC DNA]</scope>
    <source>
        <strain evidence="2 3">MA19</strain>
    </source>
</reference>
<feature type="transmembrane region" description="Helical" evidence="1">
    <location>
        <begin position="100"/>
        <end position="117"/>
    </location>
</feature>
<evidence type="ECO:0000313" key="2">
    <source>
        <dbReference type="EMBL" id="MPQ64137.1"/>
    </source>
</evidence>
<evidence type="ECO:0000313" key="3">
    <source>
        <dbReference type="Proteomes" id="UP000342249"/>
    </source>
</evidence>
<proteinExistence type="predicted"/>
<keyword evidence="1" id="KW-0472">Membrane</keyword>
<accession>A0A5N7IT31</accession>
<gene>
    <name evidence="2" type="ORF">E4V82_18780</name>
</gene>
<protein>
    <submittedName>
        <fullName evidence="2">Uncharacterized protein</fullName>
    </submittedName>
</protein>
<keyword evidence="1" id="KW-0812">Transmembrane</keyword>
<name>A0A5N7IT31_9CLOT</name>
<comment type="caution">
    <text evidence="2">The sequence shown here is derived from an EMBL/GenBank/DDBJ whole genome shotgun (WGS) entry which is preliminary data.</text>
</comment>
<dbReference type="RefSeq" id="WP_152753485.1">
    <property type="nucleotide sequence ID" value="NZ_SPSE01000045.1"/>
</dbReference>
<evidence type="ECO:0000256" key="1">
    <source>
        <dbReference type="SAM" id="Phobius"/>
    </source>
</evidence>
<organism evidence="2 3">
    <name type="scientific">Clostridium estertheticum</name>
    <dbReference type="NCBI Taxonomy" id="238834"/>
    <lineage>
        <taxon>Bacteria</taxon>
        <taxon>Bacillati</taxon>
        <taxon>Bacillota</taxon>
        <taxon>Clostridia</taxon>
        <taxon>Eubacteriales</taxon>
        <taxon>Clostridiaceae</taxon>
        <taxon>Clostridium</taxon>
    </lineage>
</organism>
<dbReference type="AlphaFoldDB" id="A0A5N7IT31"/>
<keyword evidence="1" id="KW-1133">Transmembrane helix</keyword>
<sequence length="150" mass="16990">MIEYKQSLSKKLKLMRTFTCLAAVLIALTGTFVRMTTGLNENISDLMPAFQVGMFIGLQIVMLVYIAKYSKALKTEDGLKNLYIEEHDERTKLIDDKTGVSGFNFSLIAITTATIIAGFFNQIIFLTLLAVLFFMLLVSAFLKLYYKNKF</sequence>
<dbReference type="Proteomes" id="UP000342249">
    <property type="component" value="Unassembled WGS sequence"/>
</dbReference>
<feature type="transmembrane region" description="Helical" evidence="1">
    <location>
        <begin position="123"/>
        <end position="146"/>
    </location>
</feature>
<feature type="transmembrane region" description="Helical" evidence="1">
    <location>
        <begin position="49"/>
        <end position="67"/>
    </location>
</feature>